<keyword evidence="1" id="KW-0614">Plasmid</keyword>
<proteinExistence type="predicted"/>
<sequence length="196" mass="21894">MTKYQAISTVETLLKETISSFQSAFNMSEPSYVHNLKTGNNPRKFRPEHDELDQIVTFLICERFDFEIDEDHLGKIANCYNTEAPRRPANLRHNLVLSLKNGLLTYSLPGDKSPTAPRRPVAYPFPIRDQLSSMGDGVRRLENCFVSPGTTSPEHIALFAALLHTAVSATSSFFPDMAKYVQPESDSLIAQFAAAL</sequence>
<accession>A0ABY5XXC1</accession>
<dbReference type="EMBL" id="CP104145">
    <property type="protein sequence ID" value="UWU19280.1"/>
    <property type="molecule type" value="Genomic_DNA"/>
</dbReference>
<geneLocation type="plasmid" evidence="1 2">
    <name>pWSM1592_2</name>
</geneLocation>
<evidence type="ECO:0000313" key="2">
    <source>
        <dbReference type="Proteomes" id="UP001060123"/>
    </source>
</evidence>
<reference evidence="1" key="1">
    <citation type="submission" date="2022-09" db="EMBL/GenBank/DDBJ databases">
        <title>Australian commercial rhizobial inoculants.</title>
        <authorList>
            <person name="Kohlmeier M.G."/>
            <person name="O'Hara G.W."/>
            <person name="Colombi E."/>
            <person name="Ramsay J.P."/>
            <person name="Terpolilli J."/>
        </authorList>
    </citation>
    <scope>NUCLEOTIDE SEQUENCE</scope>
    <source>
        <strain evidence="1">WSM1592</strain>
        <plasmid evidence="1">pWSM1592_2</plasmid>
    </source>
</reference>
<organism evidence="1 2">
    <name type="scientific">Rhizobium sullae</name>
    <name type="common">Rhizobium hedysari</name>
    <dbReference type="NCBI Taxonomy" id="50338"/>
    <lineage>
        <taxon>Bacteria</taxon>
        <taxon>Pseudomonadati</taxon>
        <taxon>Pseudomonadota</taxon>
        <taxon>Alphaproteobacteria</taxon>
        <taxon>Hyphomicrobiales</taxon>
        <taxon>Rhizobiaceae</taxon>
        <taxon>Rhizobium/Agrobacterium group</taxon>
        <taxon>Rhizobium</taxon>
    </lineage>
</organism>
<gene>
    <name evidence="1" type="ORF">N2599_34090</name>
</gene>
<keyword evidence="2" id="KW-1185">Reference proteome</keyword>
<evidence type="ECO:0000313" key="1">
    <source>
        <dbReference type="EMBL" id="UWU19280.1"/>
    </source>
</evidence>
<dbReference type="Proteomes" id="UP001060123">
    <property type="component" value="Plasmid pWSM1592_2"/>
</dbReference>
<protein>
    <submittedName>
        <fullName evidence="1">Uncharacterized protein</fullName>
    </submittedName>
</protein>
<dbReference type="RefSeq" id="WP_051336824.1">
    <property type="nucleotide sequence ID" value="NZ_CP104145.1"/>
</dbReference>
<name>A0ABY5XXC1_RHISU</name>